<keyword evidence="4" id="KW-1185">Reference proteome</keyword>
<feature type="compositionally biased region" description="Polar residues" evidence="1">
    <location>
        <begin position="173"/>
        <end position="182"/>
    </location>
</feature>
<reference evidence="3" key="1">
    <citation type="submission" date="2023-08" db="EMBL/GenBank/DDBJ databases">
        <authorList>
            <person name="Audoor S."/>
            <person name="Bilcke G."/>
        </authorList>
    </citation>
    <scope>NUCLEOTIDE SEQUENCE</scope>
</reference>
<feature type="domain" description="DUF6824" evidence="2">
    <location>
        <begin position="41"/>
        <end position="124"/>
    </location>
</feature>
<dbReference type="Pfam" id="PF20710">
    <property type="entry name" value="DUF6824"/>
    <property type="match status" value="1"/>
</dbReference>
<dbReference type="AlphaFoldDB" id="A0AAD2FQ81"/>
<comment type="caution">
    <text evidence="3">The sequence shown here is derived from an EMBL/GenBank/DDBJ whole genome shotgun (WGS) entry which is preliminary data.</text>
</comment>
<protein>
    <recommendedName>
        <fullName evidence="2">DUF6824 domain-containing protein</fullName>
    </recommendedName>
</protein>
<gene>
    <name evidence="3" type="ORF">CYCCA115_LOCUS12021</name>
</gene>
<name>A0AAD2FQ81_9STRA</name>
<organism evidence="3 4">
    <name type="scientific">Cylindrotheca closterium</name>
    <dbReference type="NCBI Taxonomy" id="2856"/>
    <lineage>
        <taxon>Eukaryota</taxon>
        <taxon>Sar</taxon>
        <taxon>Stramenopiles</taxon>
        <taxon>Ochrophyta</taxon>
        <taxon>Bacillariophyta</taxon>
        <taxon>Bacillariophyceae</taxon>
        <taxon>Bacillariophycidae</taxon>
        <taxon>Bacillariales</taxon>
        <taxon>Bacillariaceae</taxon>
        <taxon>Cylindrotheca</taxon>
    </lineage>
</organism>
<dbReference type="Proteomes" id="UP001295423">
    <property type="component" value="Unassembled WGS sequence"/>
</dbReference>
<dbReference type="InterPro" id="IPR049227">
    <property type="entry name" value="DUF6824"/>
</dbReference>
<evidence type="ECO:0000313" key="4">
    <source>
        <dbReference type="Proteomes" id="UP001295423"/>
    </source>
</evidence>
<feature type="region of interest" description="Disordered" evidence="1">
    <location>
        <begin position="125"/>
        <end position="182"/>
    </location>
</feature>
<dbReference type="EMBL" id="CAKOGP040001758">
    <property type="protein sequence ID" value="CAJ1949293.1"/>
    <property type="molecule type" value="Genomic_DNA"/>
</dbReference>
<accession>A0AAD2FQ81</accession>
<feature type="compositionally biased region" description="Basic residues" evidence="1">
    <location>
        <begin position="163"/>
        <end position="172"/>
    </location>
</feature>
<evidence type="ECO:0000256" key="1">
    <source>
        <dbReference type="SAM" id="MobiDB-lite"/>
    </source>
</evidence>
<evidence type="ECO:0000259" key="2">
    <source>
        <dbReference type="Pfam" id="PF20710"/>
    </source>
</evidence>
<proteinExistence type="predicted"/>
<feature type="compositionally biased region" description="Basic residues" evidence="1">
    <location>
        <begin position="139"/>
        <end position="155"/>
    </location>
</feature>
<sequence length="182" mass="20493">MNVESCADWAPIDALLERTDTSANPRNPVSHLVATTPTDSDIVFGRGSGSHNHHGNVSLRKEVKQLLVVHKKLPKPGKIKLVQDLIASRQSLGARFLEKDEAGDWYEVKDDPKKLHKKVSHCFRTEKESAQKRSEMKLAKKPATKQAKKPRKGNKQAKEKLTKKPRKERRQARNGNPQVVAI</sequence>
<feature type="compositionally biased region" description="Basic and acidic residues" evidence="1">
    <location>
        <begin position="125"/>
        <end position="138"/>
    </location>
</feature>
<evidence type="ECO:0000313" key="3">
    <source>
        <dbReference type="EMBL" id="CAJ1949293.1"/>
    </source>
</evidence>